<dbReference type="SMART" id="SM00491">
    <property type="entry name" value="HELICc2"/>
    <property type="match status" value="1"/>
</dbReference>
<keyword evidence="4" id="KW-0227">DNA damage</keyword>
<proteinExistence type="predicted"/>
<dbReference type="GO" id="GO:0051539">
    <property type="term" value="F:4 iron, 4 sulfur cluster binding"/>
    <property type="evidence" value="ECO:0007669"/>
    <property type="project" value="UniProtKB-KW"/>
</dbReference>
<dbReference type="GO" id="GO:0006281">
    <property type="term" value="P:DNA repair"/>
    <property type="evidence" value="ECO:0007669"/>
    <property type="project" value="UniProtKB-KW"/>
</dbReference>
<dbReference type="Pfam" id="PF06733">
    <property type="entry name" value="DEAD_2"/>
    <property type="match status" value="1"/>
</dbReference>
<dbReference type="Proteomes" id="UP000242015">
    <property type="component" value="Unassembled WGS sequence"/>
</dbReference>
<dbReference type="InterPro" id="IPR045028">
    <property type="entry name" value="DinG/Rad3-like"/>
</dbReference>
<dbReference type="InterPro" id="IPR014013">
    <property type="entry name" value="Helic_SF1/SF2_ATP-bd_DinG/Rad3"/>
</dbReference>
<dbReference type="Gene3D" id="3.40.50.300">
    <property type="entry name" value="P-loop containing nucleotide triphosphate hydrolases"/>
    <property type="match status" value="2"/>
</dbReference>
<dbReference type="EMBL" id="NEXF01000058">
    <property type="protein sequence ID" value="PSO08714.1"/>
    <property type="molecule type" value="Genomic_DNA"/>
</dbReference>
<evidence type="ECO:0000256" key="5">
    <source>
        <dbReference type="ARBA" id="ARBA00022801"/>
    </source>
</evidence>
<evidence type="ECO:0000313" key="15">
    <source>
        <dbReference type="Proteomes" id="UP000242015"/>
    </source>
</evidence>
<evidence type="ECO:0000256" key="6">
    <source>
        <dbReference type="ARBA" id="ARBA00022806"/>
    </source>
</evidence>
<dbReference type="SUPFAM" id="SSF52540">
    <property type="entry name" value="P-loop containing nucleoside triphosphate hydrolases"/>
    <property type="match status" value="1"/>
</dbReference>
<evidence type="ECO:0000313" key="14">
    <source>
        <dbReference type="EMBL" id="PSO08714.1"/>
    </source>
</evidence>
<dbReference type="InterPro" id="IPR027417">
    <property type="entry name" value="P-loop_NTPase"/>
</dbReference>
<keyword evidence="9" id="KW-0411">Iron-sulfur</keyword>
<dbReference type="PROSITE" id="PS51193">
    <property type="entry name" value="HELICASE_ATP_BIND_2"/>
    <property type="match status" value="1"/>
</dbReference>
<feature type="domain" description="Helicase ATP-binding" evidence="13">
    <location>
        <begin position="4"/>
        <end position="241"/>
    </location>
</feature>
<dbReference type="GO" id="GO:0003678">
    <property type="term" value="F:DNA helicase activity"/>
    <property type="evidence" value="ECO:0007669"/>
    <property type="project" value="InterPro"/>
</dbReference>
<organism evidence="14 15">
    <name type="scientific">Candidatus Marsarchaeota G2 archaeon BE_D</name>
    <dbReference type="NCBI Taxonomy" id="1978158"/>
    <lineage>
        <taxon>Archaea</taxon>
        <taxon>Candidatus Marsarchaeota</taxon>
        <taxon>Candidatus Marsarchaeota group 2</taxon>
    </lineage>
</organism>
<protein>
    <recommendedName>
        <fullName evidence="13">Helicase ATP-binding domain-containing protein</fullName>
    </recommendedName>
</protein>
<keyword evidence="12" id="KW-0413">Isomerase</keyword>
<evidence type="ECO:0000256" key="2">
    <source>
        <dbReference type="ARBA" id="ARBA00022723"/>
    </source>
</evidence>
<dbReference type="SMART" id="SM00488">
    <property type="entry name" value="DEXDc2"/>
    <property type="match status" value="1"/>
</dbReference>
<evidence type="ECO:0000259" key="13">
    <source>
        <dbReference type="PROSITE" id="PS51193"/>
    </source>
</evidence>
<dbReference type="InterPro" id="IPR010614">
    <property type="entry name" value="RAD3-like_helicase_DEAD"/>
</dbReference>
<reference evidence="14 15" key="1">
    <citation type="submission" date="2017-04" db="EMBL/GenBank/DDBJ databases">
        <title>Novel microbial lineages endemic to geothermal iron-oxide mats fill important gaps in the evolutionary history of Archaea.</title>
        <authorList>
            <person name="Jay Z.J."/>
            <person name="Beam J.P."/>
            <person name="Dlakic M."/>
            <person name="Rusch D.B."/>
            <person name="Kozubal M.A."/>
            <person name="Inskeep W.P."/>
        </authorList>
    </citation>
    <scope>NUCLEOTIDE SEQUENCE [LARGE SCALE GENOMIC DNA]</scope>
    <source>
        <strain evidence="14">BE_D</strain>
    </source>
</reference>
<dbReference type="AlphaFoldDB" id="A0A2R6CCU3"/>
<keyword evidence="3" id="KW-0547">Nucleotide-binding</keyword>
<dbReference type="Pfam" id="PF13307">
    <property type="entry name" value="Helicase_C_2"/>
    <property type="match status" value="1"/>
</dbReference>
<evidence type="ECO:0000256" key="4">
    <source>
        <dbReference type="ARBA" id="ARBA00022763"/>
    </source>
</evidence>
<evidence type="ECO:0000256" key="3">
    <source>
        <dbReference type="ARBA" id="ARBA00022741"/>
    </source>
</evidence>
<evidence type="ECO:0000256" key="7">
    <source>
        <dbReference type="ARBA" id="ARBA00022840"/>
    </source>
</evidence>
<sequence length="549" mass="63015">MEIEQVYTRLPYTPTKTQIRILDVIFRTHERCIYSLIEAANGVGKTTCLATAAALLAKQGVRTTIFCMTYKQISRVINELKKIDADIKAVVIGSHNALCCSDNSATPRTICRIKSLRFSCAYSRPSADYLPWLFDADELVRESRAKGVCAYEAAWQSVNNAQIILATQAYLLYDNSWKKISRFVDNTFLLVDECHNLIHSGVSVFSFTLDFESPICKRVLQKVMSRTRWSKRKLLEKLGDEESFLKNTEQEITALIDSKNNYLLWKIINEYSQIKLLWEANYERLFIRQKQCEGYLGYPEEYLNQRFRAFRGGVLVSATPGSIETYKRIVHDTPLYVEKLPAPYTKDQLKVFILNDFSTRYKERTPQNYIKVCERIFRLLGKTGNLGVYFPSYEYLNKIAATIAERYPTIPFIAHSASLVELNHYGNRVMLSVQGGREGEGSEIPGGLDMVLVVGLALPFPKSLLMAREKMYRGLGISNPEEPAYISWATQKAVQAIGRVIRGPNDKGIGILMDRRFEYRHVLKSLPSWFQSYIWRSADFEQLMRLLEV</sequence>
<evidence type="ECO:0000256" key="12">
    <source>
        <dbReference type="ARBA" id="ARBA00023235"/>
    </source>
</evidence>
<keyword evidence="5" id="KW-0378">Hydrolase</keyword>
<dbReference type="GO" id="GO:0005524">
    <property type="term" value="F:ATP binding"/>
    <property type="evidence" value="ECO:0007669"/>
    <property type="project" value="UniProtKB-KW"/>
</dbReference>
<evidence type="ECO:0000256" key="9">
    <source>
        <dbReference type="ARBA" id="ARBA00023014"/>
    </source>
</evidence>
<keyword evidence="7" id="KW-0067">ATP-binding</keyword>
<evidence type="ECO:0000256" key="8">
    <source>
        <dbReference type="ARBA" id="ARBA00023004"/>
    </source>
</evidence>
<dbReference type="PANTHER" id="PTHR11472:SF34">
    <property type="entry name" value="REGULATOR OF TELOMERE ELONGATION HELICASE 1"/>
    <property type="match status" value="1"/>
</dbReference>
<keyword evidence="10" id="KW-0238">DNA-binding</keyword>
<evidence type="ECO:0000256" key="10">
    <source>
        <dbReference type="ARBA" id="ARBA00023125"/>
    </source>
</evidence>
<name>A0A2R6CCU3_9ARCH</name>
<dbReference type="InterPro" id="IPR006554">
    <property type="entry name" value="Helicase-like_DEXD_c2"/>
</dbReference>
<evidence type="ECO:0000256" key="11">
    <source>
        <dbReference type="ARBA" id="ARBA00023204"/>
    </source>
</evidence>
<dbReference type="GO" id="GO:0003677">
    <property type="term" value="F:DNA binding"/>
    <property type="evidence" value="ECO:0007669"/>
    <property type="project" value="UniProtKB-KW"/>
</dbReference>
<dbReference type="GO" id="GO:0046872">
    <property type="term" value="F:metal ion binding"/>
    <property type="evidence" value="ECO:0007669"/>
    <property type="project" value="UniProtKB-KW"/>
</dbReference>
<evidence type="ECO:0000256" key="1">
    <source>
        <dbReference type="ARBA" id="ARBA00022485"/>
    </source>
</evidence>
<keyword evidence="11" id="KW-0234">DNA repair</keyword>
<comment type="caution">
    <text evidence="14">The sequence shown here is derived from an EMBL/GenBank/DDBJ whole genome shotgun (WGS) entry which is preliminary data.</text>
</comment>
<dbReference type="GO" id="GO:0016818">
    <property type="term" value="F:hydrolase activity, acting on acid anhydrides, in phosphorus-containing anhydrides"/>
    <property type="evidence" value="ECO:0007669"/>
    <property type="project" value="InterPro"/>
</dbReference>
<keyword evidence="6" id="KW-0347">Helicase</keyword>
<dbReference type="PANTHER" id="PTHR11472">
    <property type="entry name" value="DNA REPAIR DEAD HELICASE RAD3/XP-D SUBFAMILY MEMBER"/>
    <property type="match status" value="1"/>
</dbReference>
<keyword evidence="1" id="KW-0004">4Fe-4S</keyword>
<gene>
    <name evidence="14" type="ORF">B9Q04_04205</name>
</gene>
<keyword evidence="8" id="KW-0408">Iron</keyword>
<dbReference type="InterPro" id="IPR006555">
    <property type="entry name" value="ATP-dep_Helicase_C"/>
</dbReference>
<accession>A0A2R6CCU3</accession>
<keyword evidence="2" id="KW-0479">Metal-binding</keyword>